<comment type="similarity">
    <text evidence="4">Belongs to the flavoredoxin family.</text>
</comment>
<accession>A0A4R7I2L8</accession>
<keyword evidence="7" id="KW-1185">Reference proteome</keyword>
<comment type="cofactor">
    <cofactor evidence="1">
        <name>FMN</name>
        <dbReference type="ChEBI" id="CHEBI:58210"/>
    </cofactor>
</comment>
<reference evidence="6 7" key="1">
    <citation type="submission" date="2019-03" db="EMBL/GenBank/DDBJ databases">
        <title>Sequencing the genomes of 1000 actinobacteria strains.</title>
        <authorList>
            <person name="Klenk H.-P."/>
        </authorList>
    </citation>
    <scope>NUCLEOTIDE SEQUENCE [LARGE SCALE GENOMIC DNA]</scope>
    <source>
        <strain evidence="6 7">DSM 18936</strain>
    </source>
</reference>
<proteinExistence type="inferred from homology"/>
<dbReference type="OrthoDB" id="9794638at2"/>
<dbReference type="Pfam" id="PF01613">
    <property type="entry name" value="Flavin_Reduct"/>
    <property type="match status" value="1"/>
</dbReference>
<dbReference type="GO" id="GO:0010181">
    <property type="term" value="F:FMN binding"/>
    <property type="evidence" value="ECO:0007669"/>
    <property type="project" value="InterPro"/>
</dbReference>
<feature type="domain" description="Flavin reductase like" evidence="5">
    <location>
        <begin position="23"/>
        <end position="174"/>
    </location>
</feature>
<protein>
    <submittedName>
        <fullName evidence="6">Flavin reductase (DIM6/NTAB) family NADH-FMN oxidoreductase RutF</fullName>
    </submittedName>
</protein>
<evidence type="ECO:0000259" key="5">
    <source>
        <dbReference type="SMART" id="SM00903"/>
    </source>
</evidence>
<name>A0A4R7I2L8_9ACTN</name>
<dbReference type="AlphaFoldDB" id="A0A4R7I2L8"/>
<evidence type="ECO:0000256" key="2">
    <source>
        <dbReference type="ARBA" id="ARBA00022630"/>
    </source>
</evidence>
<dbReference type="EMBL" id="SOAU01000001">
    <property type="protein sequence ID" value="TDT17129.1"/>
    <property type="molecule type" value="Genomic_DNA"/>
</dbReference>
<dbReference type="InterPro" id="IPR012349">
    <property type="entry name" value="Split_barrel_FMN-bd"/>
</dbReference>
<keyword evidence="2" id="KW-0285">Flavoprotein</keyword>
<dbReference type="Proteomes" id="UP000294558">
    <property type="component" value="Unassembled WGS sequence"/>
</dbReference>
<evidence type="ECO:0000256" key="1">
    <source>
        <dbReference type="ARBA" id="ARBA00001917"/>
    </source>
</evidence>
<evidence type="ECO:0000313" key="6">
    <source>
        <dbReference type="EMBL" id="TDT17129.1"/>
    </source>
</evidence>
<dbReference type="PANTHER" id="PTHR33798">
    <property type="entry name" value="FLAVOPROTEIN OXYGENASE"/>
    <property type="match status" value="1"/>
</dbReference>
<gene>
    <name evidence="6" type="ORF">BDK89_2734</name>
</gene>
<dbReference type="GO" id="GO:0016646">
    <property type="term" value="F:oxidoreductase activity, acting on the CH-NH group of donors, NAD or NADP as acceptor"/>
    <property type="evidence" value="ECO:0007669"/>
    <property type="project" value="UniProtKB-ARBA"/>
</dbReference>
<organism evidence="6 7">
    <name type="scientific">Ilumatobacter fluminis</name>
    <dbReference type="NCBI Taxonomy" id="467091"/>
    <lineage>
        <taxon>Bacteria</taxon>
        <taxon>Bacillati</taxon>
        <taxon>Actinomycetota</taxon>
        <taxon>Acidimicrobiia</taxon>
        <taxon>Acidimicrobiales</taxon>
        <taxon>Ilumatobacteraceae</taxon>
        <taxon>Ilumatobacter</taxon>
    </lineage>
</organism>
<dbReference type="RefSeq" id="WP_133869435.1">
    <property type="nucleotide sequence ID" value="NZ_SOAU01000001.1"/>
</dbReference>
<evidence type="ECO:0000256" key="3">
    <source>
        <dbReference type="ARBA" id="ARBA00022643"/>
    </source>
</evidence>
<dbReference type="InterPro" id="IPR002563">
    <property type="entry name" value="Flavin_Rdtase-like_dom"/>
</dbReference>
<comment type="caution">
    <text evidence="6">The sequence shown here is derived from an EMBL/GenBank/DDBJ whole genome shotgun (WGS) entry which is preliminary data.</text>
</comment>
<dbReference type="PANTHER" id="PTHR33798:SF5">
    <property type="entry name" value="FLAVIN REDUCTASE LIKE DOMAIN-CONTAINING PROTEIN"/>
    <property type="match status" value="1"/>
</dbReference>
<evidence type="ECO:0000313" key="7">
    <source>
        <dbReference type="Proteomes" id="UP000294558"/>
    </source>
</evidence>
<dbReference type="SUPFAM" id="SSF50475">
    <property type="entry name" value="FMN-binding split barrel"/>
    <property type="match status" value="1"/>
</dbReference>
<dbReference type="SMART" id="SM00903">
    <property type="entry name" value="Flavin_Reduct"/>
    <property type="match status" value="1"/>
</dbReference>
<evidence type="ECO:0000256" key="4">
    <source>
        <dbReference type="ARBA" id="ARBA00038054"/>
    </source>
</evidence>
<dbReference type="Gene3D" id="2.30.110.10">
    <property type="entry name" value="Electron Transport, Fmn-binding Protein, Chain A"/>
    <property type="match status" value="1"/>
</dbReference>
<keyword evidence="3" id="KW-0288">FMN</keyword>
<sequence>MTTKRRFRVDDLEGVDGYKLATGLIVPRPIGWIGTLSADGVPNVAPYSFFNVVSGLPPTFVFSPGRGGRKDTLENVRAVGEFTINVVSEEVVEAMNASAASFPAEVDEFEACGLTAVPSTSIRPPMVGECKANIECVVTQIVDIGHPDHGNALVIGEAVEIHVAESLLDGTRVDQAELKAIGRHVGNTYSRATDLFDITRPA</sequence>